<dbReference type="AlphaFoldDB" id="A0A7Y0AYC3"/>
<dbReference type="Gene3D" id="3.40.50.1820">
    <property type="entry name" value="alpha/beta hydrolase"/>
    <property type="match status" value="1"/>
</dbReference>
<dbReference type="RefSeq" id="WP_169593628.1">
    <property type="nucleotide sequence ID" value="NZ_JABBGK010000003.1"/>
</dbReference>
<organism evidence="3 4">
    <name type="scientific">Rhizobium terricola</name>
    <dbReference type="NCBI Taxonomy" id="2728849"/>
    <lineage>
        <taxon>Bacteria</taxon>
        <taxon>Pseudomonadati</taxon>
        <taxon>Pseudomonadota</taxon>
        <taxon>Alphaproteobacteria</taxon>
        <taxon>Hyphomicrobiales</taxon>
        <taxon>Rhizobiaceae</taxon>
        <taxon>Rhizobium/Agrobacterium group</taxon>
        <taxon>Rhizobium</taxon>
    </lineage>
</organism>
<protein>
    <submittedName>
        <fullName evidence="3">Alpha/beta hydrolase</fullName>
    </submittedName>
</protein>
<feature type="region of interest" description="Disordered" evidence="1">
    <location>
        <begin position="331"/>
        <end position="359"/>
    </location>
</feature>
<dbReference type="GO" id="GO:0016787">
    <property type="term" value="F:hydrolase activity"/>
    <property type="evidence" value="ECO:0007669"/>
    <property type="project" value="UniProtKB-KW"/>
</dbReference>
<evidence type="ECO:0000259" key="2">
    <source>
        <dbReference type="Pfam" id="PF12697"/>
    </source>
</evidence>
<dbReference type="PANTHER" id="PTHR43689:SF8">
    <property type="entry name" value="ALPHA_BETA-HYDROLASES SUPERFAMILY PROTEIN"/>
    <property type="match status" value="1"/>
</dbReference>
<dbReference type="SUPFAM" id="SSF53474">
    <property type="entry name" value="alpha/beta-Hydrolases"/>
    <property type="match status" value="1"/>
</dbReference>
<evidence type="ECO:0000256" key="1">
    <source>
        <dbReference type="SAM" id="MobiDB-lite"/>
    </source>
</evidence>
<evidence type="ECO:0000313" key="4">
    <source>
        <dbReference type="Proteomes" id="UP000541470"/>
    </source>
</evidence>
<dbReference type="InterPro" id="IPR029058">
    <property type="entry name" value="AB_hydrolase_fold"/>
</dbReference>
<gene>
    <name evidence="3" type="ORF">HHL25_16625</name>
</gene>
<proteinExistence type="predicted"/>
<dbReference type="Pfam" id="PF12697">
    <property type="entry name" value="Abhydrolase_6"/>
    <property type="match status" value="1"/>
</dbReference>
<dbReference type="EMBL" id="JABBGK010000003">
    <property type="protein sequence ID" value="NML75757.1"/>
    <property type="molecule type" value="Genomic_DNA"/>
</dbReference>
<dbReference type="InterPro" id="IPR000073">
    <property type="entry name" value="AB_hydrolase_1"/>
</dbReference>
<keyword evidence="3" id="KW-0378">Hydrolase</keyword>
<dbReference type="PANTHER" id="PTHR43689">
    <property type="entry name" value="HYDROLASE"/>
    <property type="match status" value="1"/>
</dbReference>
<comment type="caution">
    <text evidence="3">The sequence shown here is derived from an EMBL/GenBank/DDBJ whole genome shotgun (WGS) entry which is preliminary data.</text>
</comment>
<evidence type="ECO:0000313" key="3">
    <source>
        <dbReference type="EMBL" id="NML75757.1"/>
    </source>
</evidence>
<accession>A0A7Y0AYC3</accession>
<dbReference type="Proteomes" id="UP000541470">
    <property type="component" value="Unassembled WGS sequence"/>
</dbReference>
<reference evidence="3 4" key="1">
    <citation type="submission" date="2020-04" db="EMBL/GenBank/DDBJ databases">
        <title>Rhizobium sp. S-51 isolated from soil.</title>
        <authorList>
            <person name="Dahal R.H."/>
        </authorList>
    </citation>
    <scope>NUCLEOTIDE SEQUENCE [LARGE SCALE GENOMIC DNA]</scope>
    <source>
        <strain evidence="3 4">S-51</strain>
    </source>
</reference>
<keyword evidence="4" id="KW-1185">Reference proteome</keyword>
<feature type="domain" description="AB hydrolase-1" evidence="2">
    <location>
        <begin position="19"/>
        <end position="267"/>
    </location>
</feature>
<name>A0A7Y0AYC3_9HYPH</name>
<sequence>MTLPPPPAEWISNKPGRNFVLIHGMVMAPAFWKVFAPEITREGRAVAYPLPGHHPWNLPVPGAVISPEAVVDAMADAIGRDFGGEQVDLIGHSTGGFLSLLLAVRRPDLVRSVVLLGGFACGRFEGKERFAARLLRIPRVGPYVFRHFFKRWISTSEQFRWGSIECVYDKSCPWEDDRAAAAMEMVRGHLLQTRPEDVAACVQFMSGTSILADLPKISIPVLNLIGVHDAIVPPSHQLRLSKLLPRAQTVLFGDCGHLVMVEQRHRMNKIIGSFIDPSATSAAALIDRWSRYFEPLLSGEDIDLGTMSLASMEQTSAPDVEASRKPEFEFTNREGHHVEYNSHRHRHPVADRRPAQLGL</sequence>